<dbReference type="Pfam" id="PF08085">
    <property type="entry name" value="Entericidin"/>
    <property type="match status" value="1"/>
</dbReference>
<feature type="compositionally biased region" description="Basic and acidic residues" evidence="7">
    <location>
        <begin position="28"/>
        <end position="37"/>
    </location>
</feature>
<reference evidence="8" key="1">
    <citation type="submission" date="2021-01" db="EMBL/GenBank/DDBJ databases">
        <title>Genome sequence of strain Noviherbaspirillum sp. DKR-6.</title>
        <authorList>
            <person name="Chaudhary D.K."/>
        </authorList>
    </citation>
    <scope>NUCLEOTIDE SEQUENCE</scope>
    <source>
        <strain evidence="8">DKR-6</strain>
    </source>
</reference>
<gene>
    <name evidence="8" type="ORF">JJB74_17080</name>
</gene>
<evidence type="ECO:0000256" key="7">
    <source>
        <dbReference type="SAM" id="MobiDB-lite"/>
    </source>
</evidence>
<keyword evidence="6 8" id="KW-0449">Lipoprotein</keyword>
<evidence type="ECO:0000313" key="8">
    <source>
        <dbReference type="EMBL" id="MBK4736337.1"/>
    </source>
</evidence>
<evidence type="ECO:0000256" key="1">
    <source>
        <dbReference type="ARBA" id="ARBA00010296"/>
    </source>
</evidence>
<evidence type="ECO:0000256" key="5">
    <source>
        <dbReference type="ARBA" id="ARBA00023139"/>
    </source>
</evidence>
<sequence>MKKLYATFGMLMVIGLAGCNTMKGMGQDVERGGEKVQDAAQKQQNK</sequence>
<dbReference type="RefSeq" id="WP_200593698.1">
    <property type="nucleotide sequence ID" value="NZ_JAEPBG010000007.1"/>
</dbReference>
<dbReference type="GO" id="GO:0016020">
    <property type="term" value="C:membrane"/>
    <property type="evidence" value="ECO:0007669"/>
    <property type="project" value="InterPro"/>
</dbReference>
<feature type="region of interest" description="Disordered" evidence="7">
    <location>
        <begin position="27"/>
        <end position="46"/>
    </location>
</feature>
<keyword evidence="2" id="KW-1003">Cell membrane</keyword>
<name>A0A934T078_9BURK</name>
<evidence type="ECO:0000256" key="2">
    <source>
        <dbReference type="ARBA" id="ARBA00022475"/>
    </source>
</evidence>
<evidence type="ECO:0000256" key="3">
    <source>
        <dbReference type="ARBA" id="ARBA00022729"/>
    </source>
</evidence>
<dbReference type="EMBL" id="JAEPBG010000007">
    <property type="protein sequence ID" value="MBK4736337.1"/>
    <property type="molecule type" value="Genomic_DNA"/>
</dbReference>
<organism evidence="8 9">
    <name type="scientific">Noviherbaspirillum pedocola</name>
    <dbReference type="NCBI Taxonomy" id="2801341"/>
    <lineage>
        <taxon>Bacteria</taxon>
        <taxon>Pseudomonadati</taxon>
        <taxon>Pseudomonadota</taxon>
        <taxon>Betaproteobacteria</taxon>
        <taxon>Burkholderiales</taxon>
        <taxon>Oxalobacteraceae</taxon>
        <taxon>Noviherbaspirillum</taxon>
    </lineage>
</organism>
<keyword evidence="5" id="KW-0564">Palmitate</keyword>
<evidence type="ECO:0000256" key="6">
    <source>
        <dbReference type="ARBA" id="ARBA00023288"/>
    </source>
</evidence>
<comment type="similarity">
    <text evidence="1">Belongs to the EcnA/EcnB lipoprotein family.</text>
</comment>
<proteinExistence type="inferred from homology"/>
<evidence type="ECO:0000256" key="4">
    <source>
        <dbReference type="ARBA" id="ARBA00023136"/>
    </source>
</evidence>
<keyword evidence="3" id="KW-0732">Signal</keyword>
<dbReference type="InterPro" id="IPR012556">
    <property type="entry name" value="Entericidin"/>
</dbReference>
<dbReference type="Proteomes" id="UP000622890">
    <property type="component" value="Unassembled WGS sequence"/>
</dbReference>
<protein>
    <submittedName>
        <fullName evidence="8">Entericidin A/B family lipoprotein</fullName>
    </submittedName>
</protein>
<keyword evidence="4" id="KW-0472">Membrane</keyword>
<comment type="caution">
    <text evidence="8">The sequence shown here is derived from an EMBL/GenBank/DDBJ whole genome shotgun (WGS) entry which is preliminary data.</text>
</comment>
<dbReference type="GO" id="GO:0009636">
    <property type="term" value="P:response to toxic substance"/>
    <property type="evidence" value="ECO:0007669"/>
    <property type="project" value="InterPro"/>
</dbReference>
<dbReference type="PROSITE" id="PS51257">
    <property type="entry name" value="PROKAR_LIPOPROTEIN"/>
    <property type="match status" value="1"/>
</dbReference>
<keyword evidence="9" id="KW-1185">Reference proteome</keyword>
<evidence type="ECO:0000313" key="9">
    <source>
        <dbReference type="Proteomes" id="UP000622890"/>
    </source>
</evidence>
<accession>A0A934T078</accession>
<dbReference type="AlphaFoldDB" id="A0A934T078"/>